<keyword evidence="3" id="KW-0238">DNA-binding</keyword>
<accession>A0A6J5E9R4</accession>
<gene>
    <name evidence="6" type="primary">dmlR_23</name>
    <name evidence="6" type="ORF">LMG29739_03719</name>
</gene>
<dbReference type="RefSeq" id="WP_175112405.1">
    <property type="nucleotide sequence ID" value="NZ_CADIKF010000029.1"/>
</dbReference>
<dbReference type="GO" id="GO:0043565">
    <property type="term" value="F:sequence-specific DNA binding"/>
    <property type="evidence" value="ECO:0007669"/>
    <property type="project" value="TreeGrafter"/>
</dbReference>
<dbReference type="InterPro" id="IPR036388">
    <property type="entry name" value="WH-like_DNA-bd_sf"/>
</dbReference>
<dbReference type="InterPro" id="IPR058163">
    <property type="entry name" value="LysR-type_TF_proteobact-type"/>
</dbReference>
<dbReference type="GO" id="GO:0006351">
    <property type="term" value="P:DNA-templated transcription"/>
    <property type="evidence" value="ECO:0007669"/>
    <property type="project" value="TreeGrafter"/>
</dbReference>
<dbReference type="PROSITE" id="PS50931">
    <property type="entry name" value="HTH_LYSR"/>
    <property type="match status" value="1"/>
</dbReference>
<keyword evidence="7" id="KW-1185">Reference proteome</keyword>
<dbReference type="Pfam" id="PF03466">
    <property type="entry name" value="LysR_substrate"/>
    <property type="match status" value="1"/>
</dbReference>
<dbReference type="FunFam" id="1.10.10.10:FF:000001">
    <property type="entry name" value="LysR family transcriptional regulator"/>
    <property type="match status" value="1"/>
</dbReference>
<dbReference type="Pfam" id="PF00126">
    <property type="entry name" value="HTH_1"/>
    <property type="match status" value="1"/>
</dbReference>
<organism evidence="6 7">
    <name type="scientific">Paraburkholderia solisilvae</name>
    <dbReference type="NCBI Taxonomy" id="624376"/>
    <lineage>
        <taxon>Bacteria</taxon>
        <taxon>Pseudomonadati</taxon>
        <taxon>Pseudomonadota</taxon>
        <taxon>Betaproteobacteria</taxon>
        <taxon>Burkholderiales</taxon>
        <taxon>Burkholderiaceae</taxon>
        <taxon>Paraburkholderia</taxon>
    </lineage>
</organism>
<evidence type="ECO:0000313" key="7">
    <source>
        <dbReference type="Proteomes" id="UP000494329"/>
    </source>
</evidence>
<comment type="similarity">
    <text evidence="1">Belongs to the LysR transcriptional regulatory family.</text>
</comment>
<feature type="domain" description="HTH lysR-type" evidence="5">
    <location>
        <begin position="1"/>
        <end position="58"/>
    </location>
</feature>
<evidence type="ECO:0000259" key="5">
    <source>
        <dbReference type="PROSITE" id="PS50931"/>
    </source>
</evidence>
<protein>
    <submittedName>
        <fullName evidence="6">HTH-type transcriptional regulator DmlR</fullName>
    </submittedName>
</protein>
<proteinExistence type="inferred from homology"/>
<reference evidence="6 7" key="1">
    <citation type="submission" date="2020-04" db="EMBL/GenBank/DDBJ databases">
        <authorList>
            <person name="De Canck E."/>
        </authorList>
    </citation>
    <scope>NUCLEOTIDE SEQUENCE [LARGE SCALE GENOMIC DNA]</scope>
    <source>
        <strain evidence="6 7">LMG 29739</strain>
    </source>
</reference>
<evidence type="ECO:0000256" key="2">
    <source>
        <dbReference type="ARBA" id="ARBA00023015"/>
    </source>
</evidence>
<evidence type="ECO:0000313" key="6">
    <source>
        <dbReference type="EMBL" id="CAB3761795.1"/>
    </source>
</evidence>
<dbReference type="AlphaFoldDB" id="A0A6J5E9R4"/>
<dbReference type="Proteomes" id="UP000494329">
    <property type="component" value="Unassembled WGS sequence"/>
</dbReference>
<dbReference type="InterPro" id="IPR036390">
    <property type="entry name" value="WH_DNA-bd_sf"/>
</dbReference>
<keyword evidence="2" id="KW-0805">Transcription regulation</keyword>
<name>A0A6J5E9R4_9BURK</name>
<dbReference type="InterPro" id="IPR005119">
    <property type="entry name" value="LysR_subst-bd"/>
</dbReference>
<dbReference type="CDD" id="cd08422">
    <property type="entry name" value="PBP2_CrgA_like"/>
    <property type="match status" value="1"/>
</dbReference>
<evidence type="ECO:0000256" key="1">
    <source>
        <dbReference type="ARBA" id="ARBA00009437"/>
    </source>
</evidence>
<dbReference type="Gene3D" id="3.40.190.290">
    <property type="match status" value="1"/>
</dbReference>
<keyword evidence="4" id="KW-0804">Transcription</keyword>
<dbReference type="SUPFAM" id="SSF46785">
    <property type="entry name" value="Winged helix' DNA-binding domain"/>
    <property type="match status" value="1"/>
</dbReference>
<dbReference type="Gene3D" id="1.10.10.10">
    <property type="entry name" value="Winged helix-like DNA-binding domain superfamily/Winged helix DNA-binding domain"/>
    <property type="match status" value="1"/>
</dbReference>
<dbReference type="GO" id="GO:0003700">
    <property type="term" value="F:DNA-binding transcription factor activity"/>
    <property type="evidence" value="ECO:0007669"/>
    <property type="project" value="InterPro"/>
</dbReference>
<dbReference type="InterPro" id="IPR000847">
    <property type="entry name" value="LysR_HTH_N"/>
</dbReference>
<dbReference type="PANTHER" id="PTHR30537">
    <property type="entry name" value="HTH-TYPE TRANSCRIPTIONAL REGULATOR"/>
    <property type="match status" value="1"/>
</dbReference>
<dbReference type="PANTHER" id="PTHR30537:SF5">
    <property type="entry name" value="HTH-TYPE TRANSCRIPTIONAL ACTIVATOR TTDR-RELATED"/>
    <property type="match status" value="1"/>
</dbReference>
<sequence length="317" mass="35025">MDLNDVALFVQVVRAGSLAEAGRRLGIPPSTCSRRIQQLERDLDVRLLQRSTRRLTLTGAGQDFFQRCAEQVDALADSAREMVDAGESICGRVRVAAPADFFHWFSLERIGRFLADHPRVHLEFDLSDAYIDMLGGNIDIAIRAGPIDEPTLVTRQFGSTQKTLVASPAYLQAHGTPASCDDLSSHECIVSPGINGARVVWRLDGPGGREQVSVKGHFQVNTARAQLSAALAGLGVALLPTFMSERYLSDGRLREVLPGYAYRDLRVYFVYLTRKHIPRAVSAFAEFARTTMIEQKMIEPVSWAVRPAQERSAKEAV</sequence>
<evidence type="ECO:0000256" key="3">
    <source>
        <dbReference type="ARBA" id="ARBA00023125"/>
    </source>
</evidence>
<dbReference type="EMBL" id="CADIKF010000029">
    <property type="protein sequence ID" value="CAB3761795.1"/>
    <property type="molecule type" value="Genomic_DNA"/>
</dbReference>
<dbReference type="SUPFAM" id="SSF53850">
    <property type="entry name" value="Periplasmic binding protein-like II"/>
    <property type="match status" value="1"/>
</dbReference>
<evidence type="ECO:0000256" key="4">
    <source>
        <dbReference type="ARBA" id="ARBA00023163"/>
    </source>
</evidence>